<dbReference type="Gene3D" id="2.170.280.10">
    <property type="entry name" value="f41 fragment of flagellin, middle domain"/>
    <property type="match status" value="1"/>
</dbReference>
<keyword evidence="7" id="KW-0969">Cilium</keyword>
<protein>
    <recommendedName>
        <fullName evidence="4">Flagellin</fullName>
    </recommendedName>
</protein>
<organism evidence="7 8">
    <name type="scientific">Aliikangiella coralliicola</name>
    <dbReference type="NCBI Taxonomy" id="2592383"/>
    <lineage>
        <taxon>Bacteria</taxon>
        <taxon>Pseudomonadati</taxon>
        <taxon>Pseudomonadota</taxon>
        <taxon>Gammaproteobacteria</taxon>
        <taxon>Oceanospirillales</taxon>
        <taxon>Pleioneaceae</taxon>
        <taxon>Aliikangiella</taxon>
    </lineage>
</organism>
<dbReference type="SUPFAM" id="SSF64518">
    <property type="entry name" value="Phase 1 flagellin"/>
    <property type="match status" value="1"/>
</dbReference>
<keyword evidence="7" id="KW-0282">Flagellum</keyword>
<comment type="subcellular location">
    <subcellularLocation>
        <location evidence="4">Secreted</location>
    </subcellularLocation>
    <subcellularLocation>
        <location evidence="4">Bacterial flagellum</location>
    </subcellularLocation>
</comment>
<dbReference type="OrthoDB" id="9796789at2"/>
<dbReference type="Pfam" id="PF00700">
    <property type="entry name" value="Flagellin_C"/>
    <property type="match status" value="1"/>
</dbReference>
<evidence type="ECO:0000259" key="5">
    <source>
        <dbReference type="Pfam" id="PF00669"/>
    </source>
</evidence>
<dbReference type="PANTHER" id="PTHR42792:SF2">
    <property type="entry name" value="FLAGELLIN"/>
    <property type="match status" value="1"/>
</dbReference>
<comment type="caution">
    <text evidence="7">The sequence shown here is derived from an EMBL/GenBank/DDBJ whole genome shotgun (WGS) entry which is preliminary data.</text>
</comment>
<dbReference type="AlphaFoldDB" id="A0A545U5U8"/>
<dbReference type="Gene3D" id="6.10.280.190">
    <property type="match status" value="1"/>
</dbReference>
<dbReference type="InterPro" id="IPR001029">
    <property type="entry name" value="Flagellin_N"/>
</dbReference>
<dbReference type="RefSeq" id="WP_142933327.1">
    <property type="nucleotide sequence ID" value="NZ_ML660169.1"/>
</dbReference>
<dbReference type="PANTHER" id="PTHR42792">
    <property type="entry name" value="FLAGELLIN"/>
    <property type="match status" value="1"/>
</dbReference>
<dbReference type="InterPro" id="IPR001492">
    <property type="entry name" value="Flagellin"/>
</dbReference>
<evidence type="ECO:0000256" key="3">
    <source>
        <dbReference type="ARBA" id="ARBA00023143"/>
    </source>
</evidence>
<dbReference type="Pfam" id="PF00669">
    <property type="entry name" value="Flagellin_N"/>
    <property type="match status" value="1"/>
</dbReference>
<dbReference type="Gene3D" id="1.20.1330.10">
    <property type="entry name" value="f41 fragment of flagellin, N-terminal domain"/>
    <property type="match status" value="1"/>
</dbReference>
<evidence type="ECO:0000256" key="4">
    <source>
        <dbReference type="RuleBase" id="RU362073"/>
    </source>
</evidence>
<feature type="domain" description="Flagellin C-terminal" evidence="6">
    <location>
        <begin position="415"/>
        <end position="500"/>
    </location>
</feature>
<dbReference type="GO" id="GO:0005576">
    <property type="term" value="C:extracellular region"/>
    <property type="evidence" value="ECO:0007669"/>
    <property type="project" value="UniProtKB-SubCell"/>
</dbReference>
<dbReference type="InterPro" id="IPR010810">
    <property type="entry name" value="Flagellin_hook_IN_motif"/>
</dbReference>
<keyword evidence="3 4" id="KW-0975">Bacterial flagellum</keyword>
<evidence type="ECO:0000256" key="2">
    <source>
        <dbReference type="ARBA" id="ARBA00022525"/>
    </source>
</evidence>
<proteinExistence type="inferred from homology"/>
<comment type="function">
    <text evidence="4">Flagellin is the subunit protein which polymerizes to form the filaments of bacterial flagella.</text>
</comment>
<keyword evidence="8" id="KW-1185">Reference proteome</keyword>
<dbReference type="PRINTS" id="PR00207">
    <property type="entry name" value="FLAGELLIN"/>
</dbReference>
<dbReference type="Gene3D" id="2.30.220.10">
    <property type="entry name" value="f41 fragment of flagellin, C-terminal domain"/>
    <property type="match status" value="1"/>
</dbReference>
<dbReference type="GO" id="GO:0005198">
    <property type="term" value="F:structural molecule activity"/>
    <property type="evidence" value="ECO:0007669"/>
    <property type="project" value="UniProtKB-UniRule"/>
</dbReference>
<gene>
    <name evidence="7" type="ORF">FLL46_20835</name>
</gene>
<keyword evidence="7" id="KW-0966">Cell projection</keyword>
<keyword evidence="2 4" id="KW-0964">Secreted</keyword>
<dbReference type="EMBL" id="VIKS01000013">
    <property type="protein sequence ID" value="TQV84848.1"/>
    <property type="molecule type" value="Genomic_DNA"/>
</dbReference>
<comment type="similarity">
    <text evidence="1 4">Belongs to the bacterial flagellin family.</text>
</comment>
<dbReference type="Proteomes" id="UP000315439">
    <property type="component" value="Unassembled WGS sequence"/>
</dbReference>
<reference evidence="7 8" key="1">
    <citation type="submission" date="2019-07" db="EMBL/GenBank/DDBJ databases">
        <title>Draft genome for Aliikangiella sp. M105.</title>
        <authorList>
            <person name="Wang G."/>
        </authorList>
    </citation>
    <scope>NUCLEOTIDE SEQUENCE [LARGE SCALE GENOMIC DNA]</scope>
    <source>
        <strain evidence="7 8">M105</strain>
    </source>
</reference>
<dbReference type="Gene3D" id="6.10.10.10">
    <property type="entry name" value="Flagellar export chaperone, C-terminal domain"/>
    <property type="match status" value="1"/>
</dbReference>
<accession>A0A545U5U8</accession>
<evidence type="ECO:0000259" key="6">
    <source>
        <dbReference type="Pfam" id="PF00700"/>
    </source>
</evidence>
<sequence length="502" mass="51191">MGNVLSTNVSSLNAQRNLINVNGSLAQTFKRLSSGLRINSAKDDAAGLQISNGLTSQINGLSVASRNANDGISLAQVAEGAMQETTNILQRIRDLAIQSANGSNGPSERAALNAEVQQLIQEVDRIANTTRFGSRNILTGTLTGAQFQVGAQAFETINISINSARADDLGINDLDFAGFASNRVAATSTTPASAMVADNLTFTVNSATSTVAVSAGDSAQQIADKINSEVPNVTADAKTTARLAFAGTLDGDESFSVSINGNTSIVVTGATEDDLLTSLGSGIQQLGALSNLEVNVDLTNNYVEITDQTGADVTVQLTAYTGGDADEDLTVDFVDTGGTPGGTPVVLDAVSEGTVVTGDIAFTTSDTNSTFSLIGSTATGAGGVIGVASVAGNVTSGTRVSALDISTNTGAQAAIAVVDASIKQIDSNRADLGAVQNRLSSTISNLQSIIENVAAARSRIRDTDYATETSELSKNQVLQQAGLSVLAQANASSQSVLSLLQG</sequence>
<dbReference type="InterPro" id="IPR042187">
    <property type="entry name" value="Flagellin_C_sub2"/>
</dbReference>
<dbReference type="GO" id="GO:0009288">
    <property type="term" value="C:bacterial-type flagellum"/>
    <property type="evidence" value="ECO:0007669"/>
    <property type="project" value="UniProtKB-SubCell"/>
</dbReference>
<evidence type="ECO:0000313" key="7">
    <source>
        <dbReference type="EMBL" id="TQV84848.1"/>
    </source>
</evidence>
<feature type="domain" description="Flagellin N-terminal" evidence="5">
    <location>
        <begin position="6"/>
        <end position="142"/>
    </location>
</feature>
<evidence type="ECO:0000256" key="1">
    <source>
        <dbReference type="ARBA" id="ARBA00005709"/>
    </source>
</evidence>
<dbReference type="Pfam" id="PF07196">
    <property type="entry name" value="Flagellin_IN"/>
    <property type="match status" value="1"/>
</dbReference>
<dbReference type="InterPro" id="IPR046358">
    <property type="entry name" value="Flagellin_C"/>
</dbReference>
<name>A0A545U5U8_9GAMM</name>
<evidence type="ECO:0000313" key="8">
    <source>
        <dbReference type="Proteomes" id="UP000315439"/>
    </source>
</evidence>